<dbReference type="AlphaFoldDB" id="A0A7S2GE72"/>
<gene>
    <name evidence="2" type="ORF">CBRE1094_LOCUS15082</name>
</gene>
<accession>A0A7S2GE72</accession>
<feature type="compositionally biased region" description="Basic and acidic residues" evidence="1">
    <location>
        <begin position="64"/>
        <end position="83"/>
    </location>
</feature>
<name>A0A7S2GE72_9EUKA</name>
<proteinExistence type="predicted"/>
<reference evidence="2" key="1">
    <citation type="submission" date="2021-01" db="EMBL/GenBank/DDBJ databases">
        <authorList>
            <person name="Corre E."/>
            <person name="Pelletier E."/>
            <person name="Niang G."/>
            <person name="Scheremetjew M."/>
            <person name="Finn R."/>
            <person name="Kale V."/>
            <person name="Holt S."/>
            <person name="Cochrane G."/>
            <person name="Meng A."/>
            <person name="Brown T."/>
            <person name="Cohen L."/>
        </authorList>
    </citation>
    <scope>NUCLEOTIDE SEQUENCE</scope>
    <source>
        <strain evidence="2">UTEX LB 985</strain>
    </source>
</reference>
<sequence length="105" mass="11683">MGGSNLGSLQPDDIQELILFSRGWRFVRVGHGIATSVNDMVRSKQQELTTTVSELKAALRQLEGELAKERRRDRPESNKHVGEETSSGLHRAHGALTTLEQQVAY</sequence>
<evidence type="ECO:0000313" key="2">
    <source>
        <dbReference type="EMBL" id="CAD9448104.1"/>
    </source>
</evidence>
<protein>
    <submittedName>
        <fullName evidence="2">Uncharacterized protein</fullName>
    </submittedName>
</protein>
<feature type="region of interest" description="Disordered" evidence="1">
    <location>
        <begin position="64"/>
        <end position="105"/>
    </location>
</feature>
<evidence type="ECO:0000256" key="1">
    <source>
        <dbReference type="SAM" id="MobiDB-lite"/>
    </source>
</evidence>
<dbReference type="EMBL" id="HBGU01027717">
    <property type="protein sequence ID" value="CAD9448104.1"/>
    <property type="molecule type" value="Transcribed_RNA"/>
</dbReference>
<organism evidence="2">
    <name type="scientific">Haptolina brevifila</name>
    <dbReference type="NCBI Taxonomy" id="156173"/>
    <lineage>
        <taxon>Eukaryota</taxon>
        <taxon>Haptista</taxon>
        <taxon>Haptophyta</taxon>
        <taxon>Prymnesiophyceae</taxon>
        <taxon>Prymnesiales</taxon>
        <taxon>Prymnesiaceae</taxon>
        <taxon>Haptolina</taxon>
    </lineage>
</organism>